<evidence type="ECO:0000313" key="2">
    <source>
        <dbReference type="EMBL" id="GAA1430968.1"/>
    </source>
</evidence>
<sequence length="105" mass="11222">MPAIPVTVLGPAESGKTVYLASLFRRLAIPRPDLGFHAQLPEQSTRLNRIYQQITSPDAWPDPQRRADISNGTSCAPSAPSATRPTARSPSPTWTIPASISGQTG</sequence>
<feature type="compositionally biased region" description="Polar residues" evidence="1">
    <location>
        <begin position="94"/>
        <end position="105"/>
    </location>
</feature>
<feature type="compositionally biased region" description="Low complexity" evidence="1">
    <location>
        <begin position="73"/>
        <end position="93"/>
    </location>
</feature>
<evidence type="ECO:0008006" key="4">
    <source>
        <dbReference type="Google" id="ProtNLM"/>
    </source>
</evidence>
<gene>
    <name evidence="2" type="ORF">GCM10009601_49150</name>
</gene>
<protein>
    <recommendedName>
        <fullName evidence="4">ATP-binding protein</fullName>
    </recommendedName>
</protein>
<dbReference type="EMBL" id="BAAAIZ010000083">
    <property type="protein sequence ID" value="GAA1430968.1"/>
    <property type="molecule type" value="Genomic_DNA"/>
</dbReference>
<dbReference type="Proteomes" id="UP001500973">
    <property type="component" value="Unassembled WGS sequence"/>
</dbReference>
<evidence type="ECO:0000313" key="3">
    <source>
        <dbReference type="Proteomes" id="UP001500973"/>
    </source>
</evidence>
<comment type="caution">
    <text evidence="2">The sequence shown here is derived from an EMBL/GenBank/DDBJ whole genome shotgun (WGS) entry which is preliminary data.</text>
</comment>
<keyword evidence="3" id="KW-1185">Reference proteome</keyword>
<evidence type="ECO:0000256" key="1">
    <source>
        <dbReference type="SAM" id="MobiDB-lite"/>
    </source>
</evidence>
<accession>A0ABN1Z452</accession>
<reference evidence="2 3" key="1">
    <citation type="journal article" date="2019" name="Int. J. Syst. Evol. Microbiol.">
        <title>The Global Catalogue of Microorganisms (GCM) 10K type strain sequencing project: providing services to taxonomists for standard genome sequencing and annotation.</title>
        <authorList>
            <consortium name="The Broad Institute Genomics Platform"/>
            <consortium name="The Broad Institute Genome Sequencing Center for Infectious Disease"/>
            <person name="Wu L."/>
            <person name="Ma J."/>
        </authorList>
    </citation>
    <scope>NUCLEOTIDE SEQUENCE [LARGE SCALE GENOMIC DNA]</scope>
    <source>
        <strain evidence="2 3">JCM 11756</strain>
    </source>
</reference>
<feature type="region of interest" description="Disordered" evidence="1">
    <location>
        <begin position="56"/>
        <end position="105"/>
    </location>
</feature>
<proteinExistence type="predicted"/>
<organism evidence="2 3">
    <name type="scientific">Streptomyces thermospinosisporus</name>
    <dbReference type="NCBI Taxonomy" id="161482"/>
    <lineage>
        <taxon>Bacteria</taxon>
        <taxon>Bacillati</taxon>
        <taxon>Actinomycetota</taxon>
        <taxon>Actinomycetes</taxon>
        <taxon>Kitasatosporales</taxon>
        <taxon>Streptomycetaceae</taxon>
        <taxon>Streptomyces</taxon>
    </lineage>
</organism>
<name>A0ABN1Z452_9ACTN</name>